<dbReference type="EMBL" id="FQYI01000012">
    <property type="protein sequence ID" value="SHJ21134.1"/>
    <property type="molecule type" value="Genomic_DNA"/>
</dbReference>
<dbReference type="AlphaFoldDB" id="A0A1M6HG85"/>
<gene>
    <name evidence="1" type="ORF">SAMN05443429_11250</name>
</gene>
<organism evidence="1 2">
    <name type="scientific">Cruoricaptor ignavus</name>
    <dbReference type="NCBI Taxonomy" id="1118202"/>
    <lineage>
        <taxon>Bacteria</taxon>
        <taxon>Pseudomonadati</taxon>
        <taxon>Bacteroidota</taxon>
        <taxon>Flavobacteriia</taxon>
        <taxon>Flavobacteriales</taxon>
        <taxon>Weeksellaceae</taxon>
        <taxon>Cruoricaptor</taxon>
    </lineage>
</organism>
<evidence type="ECO:0000313" key="2">
    <source>
        <dbReference type="Proteomes" id="UP000184335"/>
    </source>
</evidence>
<accession>A0A1M6HG85</accession>
<keyword evidence="2" id="KW-1185">Reference proteome</keyword>
<sequence>MTAAKYLQAPDTEYAKKIGLERLRYEQKQKERKRSQIMVTPENEAEVGHRLTQAILAMNYAAWHNKQLVKKGFLPADDETARYAELLERKFEAFEKFLTKERQEHYRSTRMEMENLYWYLSLADAEEMNRIVKFVTKLLERRK</sequence>
<evidence type="ECO:0000313" key="1">
    <source>
        <dbReference type="EMBL" id="SHJ21134.1"/>
    </source>
</evidence>
<dbReference type="STRING" id="1118202.SAMN05443429_11250"/>
<reference evidence="1 2" key="1">
    <citation type="submission" date="2016-11" db="EMBL/GenBank/DDBJ databases">
        <authorList>
            <person name="Jaros S."/>
            <person name="Januszkiewicz K."/>
            <person name="Wedrychowicz H."/>
        </authorList>
    </citation>
    <scope>NUCLEOTIDE SEQUENCE [LARGE SCALE GENOMIC DNA]</scope>
    <source>
        <strain evidence="1 2">DSM 25479</strain>
    </source>
</reference>
<proteinExistence type="predicted"/>
<name>A0A1M6HG85_9FLAO</name>
<dbReference type="RefSeq" id="WP_073180888.1">
    <property type="nucleotide sequence ID" value="NZ_FQYI01000012.1"/>
</dbReference>
<protein>
    <submittedName>
        <fullName evidence="1">Uncharacterized protein</fullName>
    </submittedName>
</protein>
<dbReference type="Proteomes" id="UP000184335">
    <property type="component" value="Unassembled WGS sequence"/>
</dbReference>